<feature type="domain" description="Transcription elongation factor GreA/GreB N-terminal" evidence="7">
    <location>
        <begin position="119"/>
        <end position="187"/>
    </location>
</feature>
<dbReference type="InterPro" id="IPR036805">
    <property type="entry name" value="Tscrpt_elong_fac_GreA/B_N_sf"/>
</dbReference>
<dbReference type="PANTHER" id="PTHR30437:SF4">
    <property type="entry name" value="TRANSCRIPTION ELONGATION FACTOR GREA"/>
    <property type="match status" value="1"/>
</dbReference>
<evidence type="ECO:0000256" key="4">
    <source>
        <dbReference type="ARBA" id="ARBA00024916"/>
    </source>
</evidence>
<dbReference type="GO" id="GO:0003677">
    <property type="term" value="F:DNA binding"/>
    <property type="evidence" value="ECO:0007669"/>
    <property type="project" value="UniProtKB-KW"/>
</dbReference>
<dbReference type="SUPFAM" id="SSF54534">
    <property type="entry name" value="FKBP-like"/>
    <property type="match status" value="1"/>
</dbReference>
<dbReference type="Pfam" id="PF03449">
    <property type="entry name" value="GreA_GreB_N"/>
    <property type="match status" value="1"/>
</dbReference>
<feature type="coiled-coil region" evidence="5">
    <location>
        <begin position="125"/>
        <end position="188"/>
    </location>
</feature>
<evidence type="ECO:0008006" key="9">
    <source>
        <dbReference type="Google" id="ProtNLM"/>
    </source>
</evidence>
<evidence type="ECO:0000259" key="7">
    <source>
        <dbReference type="Pfam" id="PF03449"/>
    </source>
</evidence>
<dbReference type="SUPFAM" id="SSF46557">
    <property type="entry name" value="GreA transcript cleavage protein, N-terminal domain"/>
    <property type="match status" value="1"/>
</dbReference>
<name>X0SUB8_9ZZZZ</name>
<dbReference type="InterPro" id="IPR010998">
    <property type="entry name" value="Integrase_recombinase_N"/>
</dbReference>
<dbReference type="Pfam" id="PF01272">
    <property type="entry name" value="GreA_GreB"/>
    <property type="match status" value="1"/>
</dbReference>
<dbReference type="Gene3D" id="3.10.50.30">
    <property type="entry name" value="Transcription elongation factor, GreA/GreB, C-terminal domain"/>
    <property type="match status" value="1"/>
</dbReference>
<proteinExistence type="inferred from homology"/>
<evidence type="ECO:0000259" key="6">
    <source>
        <dbReference type="Pfam" id="PF01272"/>
    </source>
</evidence>
<dbReference type="HAMAP" id="MF_00105">
    <property type="entry name" value="GreA_GreB"/>
    <property type="match status" value="1"/>
</dbReference>
<dbReference type="InterPro" id="IPR023459">
    <property type="entry name" value="Tscrpt_elong_fac_GreA/B_fam"/>
</dbReference>
<reference evidence="8" key="1">
    <citation type="journal article" date="2014" name="Front. Microbiol.">
        <title>High frequency of phylogenetically diverse reductive dehalogenase-homologous genes in deep subseafloor sedimentary metagenomes.</title>
        <authorList>
            <person name="Kawai M."/>
            <person name="Futagami T."/>
            <person name="Toyoda A."/>
            <person name="Takaki Y."/>
            <person name="Nishi S."/>
            <person name="Hori S."/>
            <person name="Arai W."/>
            <person name="Tsubouchi T."/>
            <person name="Morono Y."/>
            <person name="Uchiyama I."/>
            <person name="Ito T."/>
            <person name="Fujiyama A."/>
            <person name="Inagaki F."/>
            <person name="Takami H."/>
        </authorList>
    </citation>
    <scope>NUCLEOTIDE SEQUENCE</scope>
    <source>
        <strain evidence="8">Expedition CK06-06</strain>
    </source>
</reference>
<keyword evidence="3" id="KW-0804">Transcription</keyword>
<gene>
    <name evidence="8" type="ORF">S01H1_07020</name>
</gene>
<dbReference type="InterPro" id="IPR001437">
    <property type="entry name" value="Tscrpt_elong_fac_GreA/B_C"/>
</dbReference>
<keyword evidence="1" id="KW-0805">Transcription regulation</keyword>
<evidence type="ECO:0000256" key="2">
    <source>
        <dbReference type="ARBA" id="ARBA00023125"/>
    </source>
</evidence>
<evidence type="ECO:0000313" key="8">
    <source>
        <dbReference type="EMBL" id="GAF84788.1"/>
    </source>
</evidence>
<dbReference type="InterPro" id="IPR022691">
    <property type="entry name" value="Tscrpt_elong_fac_GreA/B_N"/>
</dbReference>
<evidence type="ECO:0000256" key="3">
    <source>
        <dbReference type="ARBA" id="ARBA00023163"/>
    </source>
</evidence>
<evidence type="ECO:0000256" key="5">
    <source>
        <dbReference type="SAM" id="Coils"/>
    </source>
</evidence>
<dbReference type="FunFam" id="1.10.287.180:FF:000001">
    <property type="entry name" value="Transcription elongation factor GreA"/>
    <property type="match status" value="1"/>
</dbReference>
<dbReference type="EMBL" id="BARS01003621">
    <property type="protein sequence ID" value="GAF84788.1"/>
    <property type="molecule type" value="Genomic_DNA"/>
</dbReference>
<keyword evidence="5" id="KW-0175">Coiled coil</keyword>
<keyword evidence="2" id="KW-0238">DNA-binding</keyword>
<dbReference type="Gene3D" id="1.10.150.130">
    <property type="match status" value="1"/>
</dbReference>
<dbReference type="GO" id="GO:0006354">
    <property type="term" value="P:DNA-templated transcription elongation"/>
    <property type="evidence" value="ECO:0007669"/>
    <property type="project" value="TreeGrafter"/>
</dbReference>
<dbReference type="InterPro" id="IPR028624">
    <property type="entry name" value="Tscrpt_elong_fac_GreA/B"/>
</dbReference>
<protein>
    <recommendedName>
        <fullName evidence="9">Transcript cleavage factor GreA</fullName>
    </recommendedName>
</protein>
<comment type="caution">
    <text evidence="8">The sequence shown here is derived from an EMBL/GenBank/DDBJ whole genome shotgun (WGS) entry which is preliminary data.</text>
</comment>
<evidence type="ECO:0000256" key="1">
    <source>
        <dbReference type="ARBA" id="ARBA00023015"/>
    </source>
</evidence>
<dbReference type="Gene3D" id="1.10.287.180">
    <property type="entry name" value="Transcription elongation factor, GreA/GreB, N-terminal domain"/>
    <property type="match status" value="1"/>
</dbReference>
<dbReference type="InterPro" id="IPR036953">
    <property type="entry name" value="GreA/GreB_C_sf"/>
</dbReference>
<accession>X0SUB8</accession>
<dbReference type="PANTHER" id="PTHR30437">
    <property type="entry name" value="TRANSCRIPTION ELONGATION FACTOR GREA"/>
    <property type="match status" value="1"/>
</dbReference>
<dbReference type="GO" id="GO:0032784">
    <property type="term" value="P:regulation of DNA-templated transcription elongation"/>
    <property type="evidence" value="ECO:0007669"/>
    <property type="project" value="InterPro"/>
</dbReference>
<feature type="domain" description="Transcription elongation factor GreA/GreB C-terminal" evidence="6">
    <location>
        <begin position="197"/>
        <end position="268"/>
    </location>
</feature>
<dbReference type="GO" id="GO:0070063">
    <property type="term" value="F:RNA polymerase binding"/>
    <property type="evidence" value="ECO:0007669"/>
    <property type="project" value="InterPro"/>
</dbReference>
<dbReference type="AlphaFoldDB" id="X0SUB8"/>
<comment type="function">
    <text evidence="4">Necessary for efficient RNA polymerase transcription elongation past template-encoded arresting sites. The arresting sites in DNA have the property of trapping a certain fraction of elongating RNA polymerases that pass through, resulting in locked ternary complexes. Cleavage of the nascent transcript by cleavage factors such as GreA or GreB allows the resumption of elongation from the new 3'terminus. GreA releases sequences of 2 to 3 nucleotides.</text>
</comment>
<organism evidence="8">
    <name type="scientific">marine sediment metagenome</name>
    <dbReference type="NCBI Taxonomy" id="412755"/>
    <lineage>
        <taxon>unclassified sequences</taxon>
        <taxon>metagenomes</taxon>
        <taxon>ecological metagenomes</taxon>
    </lineage>
</organism>
<sequence length="269" mass="30164">MVDVSKQDLSLNEAASRFLTSLSPEGRGMSQQEVYKFVRWFGWERPLAGLTPPEVANYAERLSLSDTSYMKKFELIRTFLLYASKQGWCKSNLAAHFKTKLGKGRLSDSIKQGLPRTTPLTQQGYAELEAELTALKSKRSQTIDEMRRAAADKDFRENAPLEAAREERGQLEGRIRELEEALKSATIVDEKQKVTYRVSIGDSIVLCDEASGEEFHYRIVSPREVNPTKGRISSASPIGKVVVGRAQGEIVEVAVPAGKLRYQIKKVEH</sequence>